<dbReference type="EMBL" id="JACHWR010000001">
    <property type="protein sequence ID" value="MBB3041212.1"/>
    <property type="molecule type" value="Genomic_DNA"/>
</dbReference>
<protein>
    <submittedName>
        <fullName evidence="1">Uncharacterized protein</fullName>
    </submittedName>
</protein>
<keyword evidence="2" id="KW-1185">Reference proteome</keyword>
<name>A0A7W4VSY1_9ACTN</name>
<dbReference type="Proteomes" id="UP000589626">
    <property type="component" value="Unassembled WGS sequence"/>
</dbReference>
<dbReference type="RefSeq" id="WP_183591136.1">
    <property type="nucleotide sequence ID" value="NZ_JACHWR010000001.1"/>
</dbReference>
<organism evidence="1 2">
    <name type="scientific">Nocardioides soli</name>
    <dbReference type="NCBI Taxonomy" id="1036020"/>
    <lineage>
        <taxon>Bacteria</taxon>
        <taxon>Bacillati</taxon>
        <taxon>Actinomycetota</taxon>
        <taxon>Actinomycetes</taxon>
        <taxon>Propionibacteriales</taxon>
        <taxon>Nocardioidaceae</taxon>
        <taxon>Nocardioides</taxon>
    </lineage>
</organism>
<evidence type="ECO:0000313" key="2">
    <source>
        <dbReference type="Proteomes" id="UP000589626"/>
    </source>
</evidence>
<accession>A0A7W4VSY1</accession>
<sequence length="70" mass="7849">MRYWRTPLVSGGHLYARTYPSGYRADRKSPGGDWVRDDYLWSEIRNTGEWEPAAAAEVAAFEAARLAAAS</sequence>
<comment type="caution">
    <text evidence="1">The sequence shown here is derived from an EMBL/GenBank/DDBJ whole genome shotgun (WGS) entry which is preliminary data.</text>
</comment>
<gene>
    <name evidence="1" type="ORF">FHU40_001013</name>
</gene>
<evidence type="ECO:0000313" key="1">
    <source>
        <dbReference type="EMBL" id="MBB3041212.1"/>
    </source>
</evidence>
<reference evidence="1 2" key="1">
    <citation type="submission" date="2020-08" db="EMBL/GenBank/DDBJ databases">
        <title>Sequencing the genomes of 1000 actinobacteria strains.</title>
        <authorList>
            <person name="Klenk H.-P."/>
        </authorList>
    </citation>
    <scope>NUCLEOTIDE SEQUENCE [LARGE SCALE GENOMIC DNA]</scope>
    <source>
        <strain evidence="1 2">DSM 105498</strain>
    </source>
</reference>
<proteinExistence type="predicted"/>
<dbReference type="AlphaFoldDB" id="A0A7W4VSY1"/>